<dbReference type="Proteomes" id="UP001320148">
    <property type="component" value="Chromosome"/>
</dbReference>
<keyword evidence="3" id="KW-1185">Reference proteome</keyword>
<organism evidence="2 3">
    <name type="scientific">Desulfoluna limicola</name>
    <dbReference type="NCBI Taxonomy" id="2810562"/>
    <lineage>
        <taxon>Bacteria</taxon>
        <taxon>Pseudomonadati</taxon>
        <taxon>Thermodesulfobacteriota</taxon>
        <taxon>Desulfobacteria</taxon>
        <taxon>Desulfobacterales</taxon>
        <taxon>Desulfolunaceae</taxon>
        <taxon>Desulfoluna</taxon>
    </lineage>
</organism>
<dbReference type="EMBL" id="AP024488">
    <property type="protein sequence ID" value="BCS98747.1"/>
    <property type="molecule type" value="Genomic_DNA"/>
</dbReference>
<dbReference type="RefSeq" id="WP_236890123.1">
    <property type="nucleotide sequence ID" value="NZ_AP024488.1"/>
</dbReference>
<protein>
    <recommendedName>
        <fullName evidence="1">GerMN domain-containing protein</fullName>
    </recommendedName>
</protein>
<sequence length="191" mass="20733">MTENGKGQTGVFVAAAAATLLIVVLFSLFTGPKAATSETPDTPQAVQTSNRIEEESFFLYFAEREGRFLTSEERTVSTARDPWQLSQKIIAALIEGPERGSTRTIPAATRLRALYITTPKTAVVDFSREVRGEPKGAAAELLTVYSVVNSLAVNIPEIDAVRILIEGNRAETLSGHIDISEPLTPDMLLVR</sequence>
<name>A0ABN6FAL1_9BACT</name>
<dbReference type="InterPro" id="IPR019606">
    <property type="entry name" value="GerMN"/>
</dbReference>
<evidence type="ECO:0000259" key="1">
    <source>
        <dbReference type="SMART" id="SM00909"/>
    </source>
</evidence>
<gene>
    <name evidence="2" type="ORF">DSLASN_43790</name>
</gene>
<feature type="domain" description="GerMN" evidence="1">
    <location>
        <begin position="86"/>
        <end position="174"/>
    </location>
</feature>
<evidence type="ECO:0000313" key="3">
    <source>
        <dbReference type="Proteomes" id="UP001320148"/>
    </source>
</evidence>
<evidence type="ECO:0000313" key="2">
    <source>
        <dbReference type="EMBL" id="BCS98747.1"/>
    </source>
</evidence>
<accession>A0ABN6FAL1</accession>
<proteinExistence type="predicted"/>
<dbReference type="SMART" id="SM00909">
    <property type="entry name" value="Germane"/>
    <property type="match status" value="1"/>
</dbReference>
<reference evidence="2 3" key="1">
    <citation type="submission" date="2021-02" db="EMBL/GenBank/DDBJ databases">
        <title>Complete genome of Desulfoluna sp. strain ASN36.</title>
        <authorList>
            <person name="Takahashi A."/>
            <person name="Kojima H."/>
            <person name="Fukui M."/>
        </authorList>
    </citation>
    <scope>NUCLEOTIDE SEQUENCE [LARGE SCALE GENOMIC DNA]</scope>
    <source>
        <strain evidence="2 3">ASN36</strain>
    </source>
</reference>
<dbReference type="Pfam" id="PF10646">
    <property type="entry name" value="Germane"/>
    <property type="match status" value="1"/>
</dbReference>